<comment type="similarity">
    <text evidence="1">Belongs to the UPF0053 family. Hemolysin C subfamily.</text>
</comment>
<feature type="region of interest" description="Disordered" evidence="5">
    <location>
        <begin position="1"/>
        <end position="35"/>
    </location>
</feature>
<name>A0ABU0M7H1_9HYPH</name>
<keyword evidence="2" id="KW-0677">Repeat</keyword>
<feature type="compositionally biased region" description="Polar residues" evidence="5">
    <location>
        <begin position="1"/>
        <end position="10"/>
    </location>
</feature>
<comment type="caution">
    <text evidence="7">The sequence shown here is derived from an EMBL/GenBank/DDBJ whole genome shotgun (WGS) entry which is preliminary data.</text>
</comment>
<dbReference type="InterPro" id="IPR044751">
    <property type="entry name" value="Ion_transp-like_CBS"/>
</dbReference>
<feature type="compositionally biased region" description="Basic and acidic residues" evidence="5">
    <location>
        <begin position="26"/>
        <end position="35"/>
    </location>
</feature>
<dbReference type="InterPro" id="IPR046342">
    <property type="entry name" value="CBS_dom_sf"/>
</dbReference>
<evidence type="ECO:0000256" key="4">
    <source>
        <dbReference type="PROSITE-ProRule" id="PRU00703"/>
    </source>
</evidence>
<reference evidence="7 8" key="1">
    <citation type="submission" date="2023-07" db="EMBL/GenBank/DDBJ databases">
        <title>Genomic Encyclopedia of Type Strains, Phase IV (KMG-IV): sequencing the most valuable type-strain genomes for metagenomic binning, comparative biology and taxonomic classification.</title>
        <authorList>
            <person name="Goeker M."/>
        </authorList>
    </citation>
    <scope>NUCLEOTIDE SEQUENCE [LARGE SCALE GENOMIC DNA]</scope>
    <source>
        <strain evidence="7 8">B1-1</strain>
    </source>
</reference>
<evidence type="ECO:0000256" key="3">
    <source>
        <dbReference type="ARBA" id="ARBA00023122"/>
    </source>
</evidence>
<dbReference type="Pfam" id="PF00571">
    <property type="entry name" value="CBS"/>
    <property type="match status" value="2"/>
</dbReference>
<dbReference type="InterPro" id="IPR036318">
    <property type="entry name" value="FAD-bd_PCMH-like_sf"/>
</dbReference>
<dbReference type="Pfam" id="PF03471">
    <property type="entry name" value="CorC_HlyC"/>
    <property type="match status" value="1"/>
</dbReference>
<dbReference type="CDD" id="cd04590">
    <property type="entry name" value="CBS_pair_CorC_HlyC_assoc"/>
    <property type="match status" value="1"/>
</dbReference>
<accession>A0ABU0M7H1</accession>
<dbReference type="PANTHER" id="PTHR22777">
    <property type="entry name" value="HEMOLYSIN-RELATED"/>
    <property type="match status" value="1"/>
</dbReference>
<evidence type="ECO:0000256" key="5">
    <source>
        <dbReference type="SAM" id="MobiDB-lite"/>
    </source>
</evidence>
<dbReference type="SUPFAM" id="SSF56176">
    <property type="entry name" value="FAD-binding/transporter-associated domain-like"/>
    <property type="match status" value="1"/>
</dbReference>
<dbReference type="PANTHER" id="PTHR22777:SF27">
    <property type="entry name" value="MAGNESIUM AND COBALT EFFLUX PROTEIN CORC"/>
    <property type="match status" value="1"/>
</dbReference>
<dbReference type="Gene3D" id="3.10.580.10">
    <property type="entry name" value="CBS-domain"/>
    <property type="match status" value="1"/>
</dbReference>
<dbReference type="Proteomes" id="UP001223743">
    <property type="component" value="Unassembled WGS sequence"/>
</dbReference>
<dbReference type="SMART" id="SM01091">
    <property type="entry name" value="CorC_HlyC"/>
    <property type="match status" value="1"/>
</dbReference>
<keyword evidence="8" id="KW-1185">Reference proteome</keyword>
<feature type="domain" description="CBS" evidence="6">
    <location>
        <begin position="173"/>
        <end position="233"/>
    </location>
</feature>
<dbReference type="InterPro" id="IPR016169">
    <property type="entry name" value="FAD-bd_PCMH_sub2"/>
</dbReference>
<dbReference type="RefSeq" id="WP_266278983.1">
    <property type="nucleotide sequence ID" value="NZ_JAPKNF010000001.1"/>
</dbReference>
<feature type="domain" description="CBS" evidence="6">
    <location>
        <begin position="93"/>
        <end position="157"/>
    </location>
</feature>
<evidence type="ECO:0000256" key="1">
    <source>
        <dbReference type="ARBA" id="ARBA00006446"/>
    </source>
</evidence>
<evidence type="ECO:0000313" key="8">
    <source>
        <dbReference type="Proteomes" id="UP001223743"/>
    </source>
</evidence>
<evidence type="ECO:0000259" key="6">
    <source>
        <dbReference type="PROSITE" id="PS51371"/>
    </source>
</evidence>
<proteinExistence type="inferred from homology"/>
<dbReference type="Gene3D" id="3.30.465.10">
    <property type="match status" value="1"/>
</dbReference>
<dbReference type="InterPro" id="IPR005170">
    <property type="entry name" value="Transptr-assoc_dom"/>
</dbReference>
<dbReference type="InterPro" id="IPR000644">
    <property type="entry name" value="CBS_dom"/>
</dbReference>
<protein>
    <submittedName>
        <fullName evidence="7">CBS domain containing-hemolysin-like protein</fullName>
    </submittedName>
</protein>
<keyword evidence="3 4" id="KW-0129">CBS domain</keyword>
<dbReference type="PROSITE" id="PS51371">
    <property type="entry name" value="CBS"/>
    <property type="match status" value="2"/>
</dbReference>
<dbReference type="SUPFAM" id="SSF54631">
    <property type="entry name" value="CBS-domain pair"/>
    <property type="match status" value="1"/>
</dbReference>
<sequence>MTDTDTSGQGADNAPEPSSSPAFAPTEREAEKREDSWFDRLRQAVGFKPAGSLRDEIEGALEGEDAAADFSAEERLMLRNILRLRDVRVDDVMVPRADILALDRDMTLAEVIRAFRESGHSRMPAYRESLDDPVGMVHIKDLMDFLTGVACAAGSAVDFARVDLSVKLADTDLIRSVLFVPPSMPAATLLSTMQQSHVQMAVVIDEYGGTDGLVSLEDVVEIVFGEIEDEHDEDDAPRITPEADGALVVDARADLDDLAAALGTPIEVDAEHDDVDTVGGLVFTLLGRIPEAGEHVTLPGGIALEILESDRRRVKRLRVRREDAAAA</sequence>
<evidence type="ECO:0000256" key="2">
    <source>
        <dbReference type="ARBA" id="ARBA00022737"/>
    </source>
</evidence>
<evidence type="ECO:0000313" key="7">
    <source>
        <dbReference type="EMBL" id="MDQ0516923.1"/>
    </source>
</evidence>
<gene>
    <name evidence="7" type="ORF">QO015_002536</name>
</gene>
<organism evidence="7 8">
    <name type="scientific">Kaistia geumhonensis</name>
    <dbReference type="NCBI Taxonomy" id="410839"/>
    <lineage>
        <taxon>Bacteria</taxon>
        <taxon>Pseudomonadati</taxon>
        <taxon>Pseudomonadota</taxon>
        <taxon>Alphaproteobacteria</taxon>
        <taxon>Hyphomicrobiales</taxon>
        <taxon>Kaistiaceae</taxon>
        <taxon>Kaistia</taxon>
    </lineage>
</organism>
<feature type="compositionally biased region" description="Low complexity" evidence="5">
    <location>
        <begin position="14"/>
        <end position="25"/>
    </location>
</feature>
<dbReference type="EMBL" id="JAUSWJ010000001">
    <property type="protein sequence ID" value="MDQ0516923.1"/>
    <property type="molecule type" value="Genomic_DNA"/>
</dbReference>